<sequence length="644" mass="69855">MKLSVSIFTVASLLTISSATPISRNYVMDDCIKCQSVECIVSKMTFEEKIGQKMIPDVRSWSFGTCNATNILPVEQINDEISGFLAKYKFGGIVLFAQNTPETAQTVKLIDQFQTAHAATSKIPLLFTIDQEGGAVTRLGHGTMLPGNMALGATRNPQYAYDSGKVIGSELKSLGIQVNLGPVSDINTNPLNPVINVRSFGSDTSLVAKLALNYYNGVRSQGICACAKHFPGHGDTSKDSHFFLPQSNRTKEEINKNEFVPFKTLIDNGIDMIMTAHIQVPSLDNSLIPNQWGNDTLIPPATLSRKIMTDVLRGELGFQGVINSDAMNMDAIVTNFGKVYSARLAFRAGLDMIGMPATPTCLKDPEMTYYDQIIEGVRQDIKDGFYSMDELDASVIRILNLKKKYGILRYDGSKQEARITNALSVVGSPEHQAVETQITNSAITLIKNDPVRGIPLKIDTNTKLAILMPEVGGEKQINSISQTLSRLGISVPIIPLSYTSSLFNTTNGQAQIDQATHVILGSQTSLNNPEIDGSAISTNPGTANGWDTTFPINAINYANSKNKPIFTISLRSPYDVANFVNSTATVAAYGFKGYADGVFREPNLPAAIRVILGLVKPVGKLPVDVLSPVDKTAIMYPFGYGLTL</sequence>
<keyword evidence="4" id="KW-0378">Hydrolase</keyword>
<evidence type="ECO:0000313" key="9">
    <source>
        <dbReference type="Proteomes" id="UP000245699"/>
    </source>
</evidence>
<evidence type="ECO:0000313" key="8">
    <source>
        <dbReference type="EMBL" id="PVU87911.1"/>
    </source>
</evidence>
<dbReference type="PRINTS" id="PR00133">
    <property type="entry name" value="GLHYDRLASE3"/>
</dbReference>
<keyword evidence="6" id="KW-0732">Signal</keyword>
<dbReference type="GO" id="GO:0009254">
    <property type="term" value="P:peptidoglycan turnover"/>
    <property type="evidence" value="ECO:0007669"/>
    <property type="project" value="TreeGrafter"/>
</dbReference>
<dbReference type="InterPro" id="IPR001764">
    <property type="entry name" value="Glyco_hydro_3_N"/>
</dbReference>
<evidence type="ECO:0000259" key="7">
    <source>
        <dbReference type="Pfam" id="PF00933"/>
    </source>
</evidence>
<accession>A0A2T9Y6C8</accession>
<dbReference type="Gene3D" id="3.40.50.1700">
    <property type="entry name" value="Glycoside hydrolase family 3 C-terminal domain"/>
    <property type="match status" value="1"/>
</dbReference>
<proteinExistence type="inferred from homology"/>
<dbReference type="AlphaFoldDB" id="A0A2T9Y6C8"/>
<keyword evidence="5" id="KW-0326">Glycosidase</keyword>
<dbReference type="SUPFAM" id="SSF52279">
    <property type="entry name" value="Beta-D-glucan exohydrolase, C-terminal domain"/>
    <property type="match status" value="1"/>
</dbReference>
<dbReference type="InterPro" id="IPR036962">
    <property type="entry name" value="Glyco_hydro_3_N_sf"/>
</dbReference>
<dbReference type="InterPro" id="IPR036881">
    <property type="entry name" value="Glyco_hydro_3_C_sf"/>
</dbReference>
<keyword evidence="9" id="KW-1185">Reference proteome</keyword>
<dbReference type="InterPro" id="IPR017853">
    <property type="entry name" value="GH"/>
</dbReference>
<evidence type="ECO:0000256" key="6">
    <source>
        <dbReference type="SAM" id="SignalP"/>
    </source>
</evidence>
<feature type="chain" id="PRO_5015445608" description="beta-N-acetylhexosaminidase" evidence="6">
    <location>
        <begin position="20"/>
        <end position="644"/>
    </location>
</feature>
<dbReference type="EC" id="3.2.1.52" evidence="3"/>
<evidence type="ECO:0000256" key="2">
    <source>
        <dbReference type="ARBA" id="ARBA00005336"/>
    </source>
</evidence>
<dbReference type="InterPro" id="IPR050226">
    <property type="entry name" value="NagZ_Beta-hexosaminidase"/>
</dbReference>
<evidence type="ECO:0000256" key="3">
    <source>
        <dbReference type="ARBA" id="ARBA00012663"/>
    </source>
</evidence>
<dbReference type="STRING" id="61424.A0A2T9Y6C8"/>
<comment type="similarity">
    <text evidence="2">Belongs to the glycosyl hydrolase 3 family.</text>
</comment>
<evidence type="ECO:0000256" key="5">
    <source>
        <dbReference type="ARBA" id="ARBA00023295"/>
    </source>
</evidence>
<dbReference type="EMBL" id="MBFT01000679">
    <property type="protein sequence ID" value="PVU87911.1"/>
    <property type="molecule type" value="Genomic_DNA"/>
</dbReference>
<dbReference type="Gene3D" id="3.20.20.300">
    <property type="entry name" value="Glycoside hydrolase, family 3, N-terminal domain"/>
    <property type="match status" value="1"/>
</dbReference>
<protein>
    <recommendedName>
        <fullName evidence="3">beta-N-acetylhexosaminidase</fullName>
        <ecNumber evidence="3">3.2.1.52</ecNumber>
    </recommendedName>
</protein>
<reference evidence="8 9" key="1">
    <citation type="journal article" date="2018" name="MBio">
        <title>Comparative Genomics Reveals the Core Gene Toolbox for the Fungus-Insect Symbiosis.</title>
        <authorList>
            <person name="Wang Y."/>
            <person name="Stata M."/>
            <person name="Wang W."/>
            <person name="Stajich J.E."/>
            <person name="White M.M."/>
            <person name="Moncalvo J.M."/>
        </authorList>
    </citation>
    <scope>NUCLEOTIDE SEQUENCE [LARGE SCALE GENOMIC DNA]</scope>
    <source>
        <strain evidence="8 9">AUS-77-4</strain>
    </source>
</reference>
<organism evidence="8 9">
    <name type="scientific">Furculomyces boomerangus</name>
    <dbReference type="NCBI Taxonomy" id="61424"/>
    <lineage>
        <taxon>Eukaryota</taxon>
        <taxon>Fungi</taxon>
        <taxon>Fungi incertae sedis</taxon>
        <taxon>Zoopagomycota</taxon>
        <taxon>Kickxellomycotina</taxon>
        <taxon>Harpellomycetes</taxon>
        <taxon>Harpellales</taxon>
        <taxon>Harpellaceae</taxon>
        <taxon>Furculomyces</taxon>
    </lineage>
</organism>
<dbReference type="SUPFAM" id="SSF51445">
    <property type="entry name" value="(Trans)glycosidases"/>
    <property type="match status" value="1"/>
</dbReference>
<dbReference type="OrthoDB" id="416222at2759"/>
<comment type="caution">
    <text evidence="8">The sequence shown here is derived from an EMBL/GenBank/DDBJ whole genome shotgun (WGS) entry which is preliminary data.</text>
</comment>
<dbReference type="PANTHER" id="PTHR30480:SF13">
    <property type="entry name" value="BETA-HEXOSAMINIDASE"/>
    <property type="match status" value="1"/>
</dbReference>
<evidence type="ECO:0000256" key="1">
    <source>
        <dbReference type="ARBA" id="ARBA00001231"/>
    </source>
</evidence>
<dbReference type="Proteomes" id="UP000245699">
    <property type="component" value="Unassembled WGS sequence"/>
</dbReference>
<dbReference type="Pfam" id="PF00933">
    <property type="entry name" value="Glyco_hydro_3"/>
    <property type="match status" value="1"/>
</dbReference>
<evidence type="ECO:0000256" key="4">
    <source>
        <dbReference type="ARBA" id="ARBA00022801"/>
    </source>
</evidence>
<comment type="catalytic activity">
    <reaction evidence="1">
        <text>Hydrolysis of terminal non-reducing N-acetyl-D-hexosamine residues in N-acetyl-beta-D-hexosaminides.</text>
        <dbReference type="EC" id="3.2.1.52"/>
    </reaction>
</comment>
<name>A0A2T9Y6C8_9FUNG</name>
<gene>
    <name evidence="8" type="ORF">BB559_005826</name>
</gene>
<feature type="domain" description="Glycoside hydrolase family 3 N-terminal" evidence="7">
    <location>
        <begin position="46"/>
        <end position="401"/>
    </location>
</feature>
<dbReference type="GO" id="GO:0004563">
    <property type="term" value="F:beta-N-acetylhexosaminidase activity"/>
    <property type="evidence" value="ECO:0007669"/>
    <property type="project" value="UniProtKB-EC"/>
</dbReference>
<feature type="signal peptide" evidence="6">
    <location>
        <begin position="1"/>
        <end position="19"/>
    </location>
</feature>
<dbReference type="PANTHER" id="PTHR30480">
    <property type="entry name" value="BETA-HEXOSAMINIDASE-RELATED"/>
    <property type="match status" value="1"/>
</dbReference>
<dbReference type="GO" id="GO:0005975">
    <property type="term" value="P:carbohydrate metabolic process"/>
    <property type="evidence" value="ECO:0007669"/>
    <property type="project" value="InterPro"/>
</dbReference>